<keyword evidence="5" id="KW-0808">Transferase</keyword>
<keyword evidence="8" id="KW-1185">Reference proteome</keyword>
<evidence type="ECO:0000256" key="1">
    <source>
        <dbReference type="ARBA" id="ARBA00005179"/>
    </source>
</evidence>
<dbReference type="SUPFAM" id="SSF47336">
    <property type="entry name" value="ACP-like"/>
    <property type="match status" value="1"/>
</dbReference>
<dbReference type="VEuPathDB" id="FungiDB:ASPSYDRAFT_46407"/>
<dbReference type="FunFam" id="3.40.50.1820:FF:000439">
    <property type="entry name" value="Non-ribosomal peptide synthetase OfaC"/>
    <property type="match status" value="1"/>
</dbReference>
<dbReference type="Pfam" id="PF00501">
    <property type="entry name" value="AMP-binding"/>
    <property type="match status" value="1"/>
</dbReference>
<dbReference type="PANTHER" id="PTHR24096:SF422">
    <property type="entry name" value="BCDNA.GH02901"/>
    <property type="match status" value="1"/>
</dbReference>
<dbReference type="GO" id="GO:0016405">
    <property type="term" value="F:CoA-ligase activity"/>
    <property type="evidence" value="ECO:0007669"/>
    <property type="project" value="TreeGrafter"/>
</dbReference>
<dbReference type="InterPro" id="IPR020845">
    <property type="entry name" value="AMP-binding_CS"/>
</dbReference>
<dbReference type="PROSITE" id="PS00455">
    <property type="entry name" value="AMP_BINDING"/>
    <property type="match status" value="1"/>
</dbReference>
<dbReference type="InterPro" id="IPR045851">
    <property type="entry name" value="AMP-bd_C_sf"/>
</dbReference>
<dbReference type="GO" id="GO:0044281">
    <property type="term" value="P:small molecule metabolic process"/>
    <property type="evidence" value="ECO:0007669"/>
    <property type="project" value="UniProtKB-ARBA"/>
</dbReference>
<dbReference type="STRING" id="1036612.A0A1L9TG28"/>
<evidence type="ECO:0000256" key="3">
    <source>
        <dbReference type="ARBA" id="ARBA00022450"/>
    </source>
</evidence>
<proteinExistence type="inferred from homology"/>
<dbReference type="InterPro" id="IPR000873">
    <property type="entry name" value="AMP-dep_synth/lig_dom"/>
</dbReference>
<evidence type="ECO:0000313" key="8">
    <source>
        <dbReference type="Proteomes" id="UP000184356"/>
    </source>
</evidence>
<evidence type="ECO:0000256" key="2">
    <source>
        <dbReference type="ARBA" id="ARBA00006432"/>
    </source>
</evidence>
<dbReference type="InterPro" id="IPR029058">
    <property type="entry name" value="AB_hydrolase_fold"/>
</dbReference>
<feature type="domain" description="Carrier" evidence="6">
    <location>
        <begin position="596"/>
        <end position="674"/>
    </location>
</feature>
<keyword evidence="4" id="KW-0597">Phosphoprotein</keyword>
<dbReference type="Gene3D" id="3.40.50.1820">
    <property type="entry name" value="alpha/beta hydrolase"/>
    <property type="match status" value="1"/>
</dbReference>
<name>A0A1L9TG28_9EURO</name>
<dbReference type="RefSeq" id="XP_040702196.1">
    <property type="nucleotide sequence ID" value="XM_040847220.1"/>
</dbReference>
<dbReference type="OrthoDB" id="10253869at2759"/>
<dbReference type="Pfam" id="PF00550">
    <property type="entry name" value="PP-binding"/>
    <property type="match status" value="1"/>
</dbReference>
<evidence type="ECO:0000313" key="7">
    <source>
        <dbReference type="EMBL" id="OJJ58390.1"/>
    </source>
</evidence>
<dbReference type="PANTHER" id="PTHR24096">
    <property type="entry name" value="LONG-CHAIN-FATTY-ACID--COA LIGASE"/>
    <property type="match status" value="1"/>
</dbReference>
<evidence type="ECO:0000259" key="6">
    <source>
        <dbReference type="PROSITE" id="PS50075"/>
    </source>
</evidence>
<dbReference type="InterPro" id="IPR001031">
    <property type="entry name" value="Thioesterase"/>
</dbReference>
<dbReference type="Pfam" id="PF00975">
    <property type="entry name" value="Thioesterase"/>
    <property type="match status" value="1"/>
</dbReference>
<dbReference type="InterPro" id="IPR042099">
    <property type="entry name" value="ANL_N_sf"/>
</dbReference>
<dbReference type="InterPro" id="IPR036736">
    <property type="entry name" value="ACP-like_sf"/>
</dbReference>
<dbReference type="InterPro" id="IPR009081">
    <property type="entry name" value="PP-bd_ACP"/>
</dbReference>
<sequence length="963" mass="106941">MASSKTGYQAPAVTISPKGHPFDNIVDALRYAATHTTEGIVAYQQSGINKPSAAKTLSYKDLLYQAERNASVLSQQELCRPKSVVIIHFEDALDSIVWYWSVLLTGAIPAVTGPGMFSHNLADRQKHLKHLYDTFSGPICLTRSSLLGPFLEQTGEKRIDATTVEDIFAKAGGDLDLLPTTLQPSPTDVLALMLTSGSSGNAKAVPLTHFQLLSAFRGKSAVANLRFPKSPFLSWVHMDHVANLVHCHIFAIVSGVSQIQVPATDILVDPANLLNLVSRHQVSRTFAPNFLCAKLRRQLEAGKTRTLDAGLNLETLYLDTGGEANIVEVCVALQQLLSKYGIPDDVFKPSFGMTETVAGCIFNSHCPSYDSREHLEFAALGTPMPGVHMRVTRLDESGAQASPGERGSLEVTGDAIFKGYYNDPIATAEAFTEDRWFRTGDLAYIDRNGYLHLDGRTKEIVNINGVKYLPHELDAALEQAEIVGATSSYFCCFGTRDASMDTEVVAVLYLPSYEEDDDEARFETQSNIIRVVSMHTRSKPRVVPLLLTDMPKSTLGKLSRAKLKASLEAGTFVEYQILNDSAIKRYRQKARGEPETTEETIILSIIREQLELSSEDDFGVNDSVLATGATSMDLVAIMQHINRRLELLTNPLHLSDILRQPTTRGLAARIASTGSQAAHVYDPVVTLQPHGNKSPLWLVHPGVGEVLVFVNLAYLITDRPVHAFRAKGFNAAQGETPFANLEELLTTYHAAIKQRQPHGPYAIAGYSFGGMVAFEVTKMLERGGDEVRYCGSWNLPPHIKFRMRELLWDECVIHLFYFVGLMDEETAYKHKAALCAFERDGRRLDAIRYLRQYCDDKRWAELGLSEDYYLLWVGLASNMQSNAVDYEPEGAVKCMDVFVADPLSHVAKDRKHWVEGRLAAWSEFVREDLQFHDVQGAHYTMLNKEYVVGFADTLRSVLRDRGL</sequence>
<dbReference type="PROSITE" id="PS50075">
    <property type="entry name" value="CARRIER"/>
    <property type="match status" value="1"/>
</dbReference>
<comment type="similarity">
    <text evidence="2">Belongs to the ATP-dependent AMP-binding enzyme family.</text>
</comment>
<dbReference type="SUPFAM" id="SSF53474">
    <property type="entry name" value="alpha/beta-Hydrolases"/>
    <property type="match status" value="1"/>
</dbReference>
<keyword evidence="3" id="KW-0596">Phosphopantetheine</keyword>
<dbReference type="Gene3D" id="3.40.50.12780">
    <property type="entry name" value="N-terminal domain of ligase-like"/>
    <property type="match status" value="1"/>
</dbReference>
<dbReference type="SUPFAM" id="SSF56801">
    <property type="entry name" value="Acetyl-CoA synthetase-like"/>
    <property type="match status" value="1"/>
</dbReference>
<evidence type="ECO:0000256" key="4">
    <source>
        <dbReference type="ARBA" id="ARBA00022553"/>
    </source>
</evidence>
<comment type="pathway">
    <text evidence="1">Secondary metabolite biosynthesis.</text>
</comment>
<dbReference type="GeneID" id="63763293"/>
<protein>
    <recommendedName>
        <fullName evidence="6">Carrier domain-containing protein</fullName>
    </recommendedName>
</protein>
<organism evidence="7 8">
    <name type="scientific">Aspergillus sydowii CBS 593.65</name>
    <dbReference type="NCBI Taxonomy" id="1036612"/>
    <lineage>
        <taxon>Eukaryota</taxon>
        <taxon>Fungi</taxon>
        <taxon>Dikarya</taxon>
        <taxon>Ascomycota</taxon>
        <taxon>Pezizomycotina</taxon>
        <taxon>Eurotiomycetes</taxon>
        <taxon>Eurotiomycetidae</taxon>
        <taxon>Eurotiales</taxon>
        <taxon>Aspergillaceae</taxon>
        <taxon>Aspergillus</taxon>
        <taxon>Aspergillus subgen. Nidulantes</taxon>
    </lineage>
</organism>
<gene>
    <name evidence="7" type="ORF">ASPSYDRAFT_46407</name>
</gene>
<dbReference type="Proteomes" id="UP000184356">
    <property type="component" value="Unassembled WGS sequence"/>
</dbReference>
<dbReference type="EMBL" id="KV878587">
    <property type="protein sequence ID" value="OJJ58390.1"/>
    <property type="molecule type" value="Genomic_DNA"/>
</dbReference>
<dbReference type="Gene3D" id="1.10.1200.10">
    <property type="entry name" value="ACP-like"/>
    <property type="match status" value="1"/>
</dbReference>
<reference evidence="8" key="1">
    <citation type="journal article" date="2017" name="Genome Biol.">
        <title>Comparative genomics reveals high biological diversity and specific adaptations in the industrially and medically important fungal genus Aspergillus.</title>
        <authorList>
            <person name="de Vries R.P."/>
            <person name="Riley R."/>
            <person name="Wiebenga A."/>
            <person name="Aguilar-Osorio G."/>
            <person name="Amillis S."/>
            <person name="Uchima C.A."/>
            <person name="Anderluh G."/>
            <person name="Asadollahi M."/>
            <person name="Askin M."/>
            <person name="Barry K."/>
            <person name="Battaglia E."/>
            <person name="Bayram O."/>
            <person name="Benocci T."/>
            <person name="Braus-Stromeyer S.A."/>
            <person name="Caldana C."/>
            <person name="Canovas D."/>
            <person name="Cerqueira G.C."/>
            <person name="Chen F."/>
            <person name="Chen W."/>
            <person name="Choi C."/>
            <person name="Clum A."/>
            <person name="Dos Santos R.A."/>
            <person name="Damasio A.R."/>
            <person name="Diallinas G."/>
            <person name="Emri T."/>
            <person name="Fekete E."/>
            <person name="Flipphi M."/>
            <person name="Freyberg S."/>
            <person name="Gallo A."/>
            <person name="Gournas C."/>
            <person name="Habgood R."/>
            <person name="Hainaut M."/>
            <person name="Harispe M.L."/>
            <person name="Henrissat B."/>
            <person name="Hilden K.S."/>
            <person name="Hope R."/>
            <person name="Hossain A."/>
            <person name="Karabika E."/>
            <person name="Karaffa L."/>
            <person name="Karanyi Z."/>
            <person name="Krasevec N."/>
            <person name="Kuo A."/>
            <person name="Kusch H."/>
            <person name="LaButti K."/>
            <person name="Lagendijk E.L."/>
            <person name="Lapidus A."/>
            <person name="Levasseur A."/>
            <person name="Lindquist E."/>
            <person name="Lipzen A."/>
            <person name="Logrieco A.F."/>
            <person name="MacCabe A."/>
            <person name="Maekelae M.R."/>
            <person name="Malavazi I."/>
            <person name="Melin P."/>
            <person name="Meyer V."/>
            <person name="Mielnichuk N."/>
            <person name="Miskei M."/>
            <person name="Molnar A.P."/>
            <person name="Mule G."/>
            <person name="Ngan C.Y."/>
            <person name="Orejas M."/>
            <person name="Orosz E."/>
            <person name="Ouedraogo J.P."/>
            <person name="Overkamp K.M."/>
            <person name="Park H.-S."/>
            <person name="Perrone G."/>
            <person name="Piumi F."/>
            <person name="Punt P.J."/>
            <person name="Ram A.F."/>
            <person name="Ramon A."/>
            <person name="Rauscher S."/>
            <person name="Record E."/>
            <person name="Riano-Pachon D.M."/>
            <person name="Robert V."/>
            <person name="Roehrig J."/>
            <person name="Ruller R."/>
            <person name="Salamov A."/>
            <person name="Salih N.S."/>
            <person name="Samson R.A."/>
            <person name="Sandor E."/>
            <person name="Sanguinetti M."/>
            <person name="Schuetze T."/>
            <person name="Sepcic K."/>
            <person name="Shelest E."/>
            <person name="Sherlock G."/>
            <person name="Sophianopoulou V."/>
            <person name="Squina F.M."/>
            <person name="Sun H."/>
            <person name="Susca A."/>
            <person name="Todd R.B."/>
            <person name="Tsang A."/>
            <person name="Unkles S.E."/>
            <person name="van de Wiele N."/>
            <person name="van Rossen-Uffink D."/>
            <person name="Oliveira J.V."/>
            <person name="Vesth T.C."/>
            <person name="Visser J."/>
            <person name="Yu J.-H."/>
            <person name="Zhou M."/>
            <person name="Andersen M.R."/>
            <person name="Archer D.B."/>
            <person name="Baker S.E."/>
            <person name="Benoit I."/>
            <person name="Brakhage A.A."/>
            <person name="Braus G.H."/>
            <person name="Fischer R."/>
            <person name="Frisvad J.C."/>
            <person name="Goldman G.H."/>
            <person name="Houbraken J."/>
            <person name="Oakley B."/>
            <person name="Pocsi I."/>
            <person name="Scazzocchio C."/>
            <person name="Seiboth B."/>
            <person name="vanKuyk P.A."/>
            <person name="Wortman J."/>
            <person name="Dyer P.S."/>
            <person name="Grigoriev I.V."/>
        </authorList>
    </citation>
    <scope>NUCLEOTIDE SEQUENCE [LARGE SCALE GENOMIC DNA]</scope>
    <source>
        <strain evidence="8">CBS 593.65</strain>
    </source>
</reference>
<dbReference type="GO" id="GO:0016740">
    <property type="term" value="F:transferase activity"/>
    <property type="evidence" value="ECO:0007669"/>
    <property type="project" value="UniProtKB-KW"/>
</dbReference>
<dbReference type="AlphaFoldDB" id="A0A1L9TG28"/>
<accession>A0A1L9TG28</accession>
<evidence type="ECO:0000256" key="5">
    <source>
        <dbReference type="ARBA" id="ARBA00022679"/>
    </source>
</evidence>
<dbReference type="Gene3D" id="3.30.300.30">
    <property type="match status" value="1"/>
</dbReference>